<protein>
    <submittedName>
        <fullName evidence="2">Glycosyltransferase family 2 protein</fullName>
    </submittedName>
</protein>
<keyword evidence="3" id="KW-1185">Reference proteome</keyword>
<evidence type="ECO:0000313" key="2">
    <source>
        <dbReference type="EMBL" id="MFC3198573.1"/>
    </source>
</evidence>
<evidence type="ECO:0000259" key="1">
    <source>
        <dbReference type="Pfam" id="PF00535"/>
    </source>
</evidence>
<sequence length="255" mass="29016">MTPLVSVVIPFYNMEEFLGQTIDWVLESTYSDMEIILVDDGSTDGSNAIAKGYSERFGKITLLKQENQGVSVARNNGISQARGKYILPVDGDDMLCSAFIGEAVSVLEERPEVKVVTAEGEFFGDKTGARKLPRFDINLLARRNVLHVSALYRKVDWLAAGGYCPEMKGREDWDFWISMLKGGGEVVRLPIIGYKYRIRPNSKRIRTRKLKREINDLLNARHREFFKRVLGGPLRIQRTWSRPYNKVLSLLGLLK</sequence>
<dbReference type="Proteomes" id="UP001595526">
    <property type="component" value="Unassembled WGS sequence"/>
</dbReference>
<dbReference type="PANTHER" id="PTHR43685:SF2">
    <property type="entry name" value="GLYCOSYLTRANSFERASE 2-LIKE DOMAIN-CONTAINING PROTEIN"/>
    <property type="match status" value="1"/>
</dbReference>
<dbReference type="InterPro" id="IPR001173">
    <property type="entry name" value="Glyco_trans_2-like"/>
</dbReference>
<dbReference type="InterPro" id="IPR050834">
    <property type="entry name" value="Glycosyltransf_2"/>
</dbReference>
<dbReference type="Pfam" id="PF00535">
    <property type="entry name" value="Glycos_transf_2"/>
    <property type="match status" value="1"/>
</dbReference>
<name>A0ABV7JKH9_9SPHI</name>
<organism evidence="2 3">
    <name type="scientific">Parapedobacter deserti</name>
    <dbReference type="NCBI Taxonomy" id="1912957"/>
    <lineage>
        <taxon>Bacteria</taxon>
        <taxon>Pseudomonadati</taxon>
        <taxon>Bacteroidota</taxon>
        <taxon>Sphingobacteriia</taxon>
        <taxon>Sphingobacteriales</taxon>
        <taxon>Sphingobacteriaceae</taxon>
        <taxon>Parapedobacter</taxon>
    </lineage>
</organism>
<dbReference type="RefSeq" id="WP_379023359.1">
    <property type="nucleotide sequence ID" value="NZ_JBHRTA010000038.1"/>
</dbReference>
<accession>A0ABV7JKH9</accession>
<dbReference type="CDD" id="cd00761">
    <property type="entry name" value="Glyco_tranf_GTA_type"/>
    <property type="match status" value="1"/>
</dbReference>
<feature type="domain" description="Glycosyltransferase 2-like" evidence="1">
    <location>
        <begin position="6"/>
        <end position="122"/>
    </location>
</feature>
<reference evidence="3" key="1">
    <citation type="journal article" date="2019" name="Int. J. Syst. Evol. Microbiol.">
        <title>The Global Catalogue of Microorganisms (GCM) 10K type strain sequencing project: providing services to taxonomists for standard genome sequencing and annotation.</title>
        <authorList>
            <consortium name="The Broad Institute Genomics Platform"/>
            <consortium name="The Broad Institute Genome Sequencing Center for Infectious Disease"/>
            <person name="Wu L."/>
            <person name="Ma J."/>
        </authorList>
    </citation>
    <scope>NUCLEOTIDE SEQUENCE [LARGE SCALE GENOMIC DNA]</scope>
    <source>
        <strain evidence="3">KCTC 52416</strain>
    </source>
</reference>
<proteinExistence type="predicted"/>
<comment type="caution">
    <text evidence="2">The sequence shown here is derived from an EMBL/GenBank/DDBJ whole genome shotgun (WGS) entry which is preliminary data.</text>
</comment>
<dbReference type="EMBL" id="JBHRTA010000038">
    <property type="protein sequence ID" value="MFC3198573.1"/>
    <property type="molecule type" value="Genomic_DNA"/>
</dbReference>
<evidence type="ECO:0000313" key="3">
    <source>
        <dbReference type="Proteomes" id="UP001595526"/>
    </source>
</evidence>
<dbReference type="SUPFAM" id="SSF53448">
    <property type="entry name" value="Nucleotide-diphospho-sugar transferases"/>
    <property type="match status" value="1"/>
</dbReference>
<dbReference type="InterPro" id="IPR029044">
    <property type="entry name" value="Nucleotide-diphossugar_trans"/>
</dbReference>
<dbReference type="Gene3D" id="3.90.550.10">
    <property type="entry name" value="Spore Coat Polysaccharide Biosynthesis Protein SpsA, Chain A"/>
    <property type="match status" value="1"/>
</dbReference>
<gene>
    <name evidence="2" type="ORF">ACFOET_13190</name>
</gene>
<dbReference type="PANTHER" id="PTHR43685">
    <property type="entry name" value="GLYCOSYLTRANSFERASE"/>
    <property type="match status" value="1"/>
</dbReference>